<feature type="compositionally biased region" description="Low complexity" evidence="1">
    <location>
        <begin position="35"/>
        <end position="53"/>
    </location>
</feature>
<name>A0A4Q1JTT2_9GAMM</name>
<dbReference type="Gene3D" id="2.60.120.560">
    <property type="entry name" value="Exo-inulinase, domain 1"/>
    <property type="match status" value="1"/>
</dbReference>
<dbReference type="RefSeq" id="WP_129472162.1">
    <property type="nucleotide sequence ID" value="NZ_SAWZ01000009.1"/>
</dbReference>
<accession>A0A4Q1JTT2</accession>
<dbReference type="PROSITE" id="PS51257">
    <property type="entry name" value="PROKAR_LIPOPROTEIN"/>
    <property type="match status" value="1"/>
</dbReference>
<dbReference type="Pfam" id="PF06439">
    <property type="entry name" value="3keto-disac_hyd"/>
    <property type="match status" value="1"/>
</dbReference>
<feature type="region of interest" description="Disordered" evidence="1">
    <location>
        <begin position="27"/>
        <end position="60"/>
    </location>
</feature>
<evidence type="ECO:0000259" key="3">
    <source>
        <dbReference type="Pfam" id="PF06439"/>
    </source>
</evidence>
<comment type="caution">
    <text evidence="4">The sequence shown here is derived from an EMBL/GenBank/DDBJ whole genome shotgun (WGS) entry which is preliminary data.</text>
</comment>
<dbReference type="InterPro" id="IPR010496">
    <property type="entry name" value="AL/BT2_dom"/>
</dbReference>
<dbReference type="OrthoDB" id="9814708at2"/>
<proteinExistence type="predicted"/>
<dbReference type="Proteomes" id="UP000289784">
    <property type="component" value="Unassembled WGS sequence"/>
</dbReference>
<dbReference type="EMBL" id="SAWZ01000009">
    <property type="protein sequence ID" value="RXR02073.1"/>
    <property type="molecule type" value="Genomic_DNA"/>
</dbReference>
<reference evidence="4 5" key="1">
    <citation type="submission" date="2019-01" db="EMBL/GenBank/DDBJ databases">
        <title>Pseudoxanthomonas composti sp. nov., isolated from compost.</title>
        <authorList>
            <person name="Yang G."/>
        </authorList>
    </citation>
    <scope>NUCLEOTIDE SEQUENCE [LARGE SCALE GENOMIC DNA]</scope>
    <source>
        <strain evidence="4 5">GSS15</strain>
    </source>
</reference>
<feature type="signal peptide" evidence="2">
    <location>
        <begin position="1"/>
        <end position="25"/>
    </location>
</feature>
<feature type="domain" description="3-keto-alpha-glucoside-1,2-lyase/3-keto-2-hydroxy-glucal hydratase" evidence="3">
    <location>
        <begin position="59"/>
        <end position="254"/>
    </location>
</feature>
<dbReference type="AlphaFoldDB" id="A0A4Q1JTT2"/>
<organism evidence="4 5">
    <name type="scientific">Pseudoxanthomonas composti</name>
    <dbReference type="NCBI Taxonomy" id="2137479"/>
    <lineage>
        <taxon>Bacteria</taxon>
        <taxon>Pseudomonadati</taxon>
        <taxon>Pseudomonadota</taxon>
        <taxon>Gammaproteobacteria</taxon>
        <taxon>Lysobacterales</taxon>
        <taxon>Lysobacteraceae</taxon>
        <taxon>Pseudoxanthomonas</taxon>
    </lineage>
</organism>
<evidence type="ECO:0000313" key="5">
    <source>
        <dbReference type="Proteomes" id="UP000289784"/>
    </source>
</evidence>
<sequence>MPINVPRLALLSTAVLTLLAACAKAPDASPPPAAPSAAAPAQAPQSAAETPAASDDETGFTPLFDGSSFAGWHLYKKPGEPVTGWAAKDGAIERISGGADLMTDRDYGDFDLRFEWKISEGGNSGVFYRANENNEFAYWSGIEYQVLDNDRHPDGKNGPDRHAGAVYAIYPPQGAVPKPVGEWNQSRIVAQGAHVEHWLNGVKVADYTLWSPEWKERVAQTKFKDWPDYGQAKQGRIGLQDHGDAVSFRNLRIREL</sequence>
<gene>
    <name evidence="4" type="ORF">EPA99_15575</name>
</gene>
<protein>
    <submittedName>
        <fullName evidence="4">DUF1080 domain-containing protein</fullName>
    </submittedName>
</protein>
<evidence type="ECO:0000313" key="4">
    <source>
        <dbReference type="EMBL" id="RXR02073.1"/>
    </source>
</evidence>
<keyword evidence="5" id="KW-1185">Reference proteome</keyword>
<evidence type="ECO:0000256" key="1">
    <source>
        <dbReference type="SAM" id="MobiDB-lite"/>
    </source>
</evidence>
<evidence type="ECO:0000256" key="2">
    <source>
        <dbReference type="SAM" id="SignalP"/>
    </source>
</evidence>
<keyword evidence="2" id="KW-0732">Signal</keyword>
<feature type="chain" id="PRO_5020616934" evidence="2">
    <location>
        <begin position="26"/>
        <end position="256"/>
    </location>
</feature>
<dbReference type="GO" id="GO:0016787">
    <property type="term" value="F:hydrolase activity"/>
    <property type="evidence" value="ECO:0007669"/>
    <property type="project" value="InterPro"/>
</dbReference>